<gene>
    <name evidence="2" type="ORF">EKG36_04385</name>
</gene>
<name>A0A3S0R3B8_9GAMM</name>
<dbReference type="EMBL" id="RXNS01000003">
    <property type="protein sequence ID" value="RTR05988.1"/>
    <property type="molecule type" value="Genomic_DNA"/>
</dbReference>
<dbReference type="RefSeq" id="WP_126481413.1">
    <property type="nucleotide sequence ID" value="NZ_RXNS01000003.1"/>
</dbReference>
<dbReference type="Pfam" id="PF04246">
    <property type="entry name" value="RseC_MucC"/>
    <property type="match status" value="1"/>
</dbReference>
<dbReference type="PANTHER" id="PTHR35867:SF1">
    <property type="entry name" value="PROTEIN RSEC"/>
    <property type="match status" value="1"/>
</dbReference>
<accession>A0A3S0R3B8</accession>
<feature type="transmembrane region" description="Helical" evidence="1">
    <location>
        <begin position="89"/>
        <end position="106"/>
    </location>
</feature>
<dbReference type="PIRSF" id="PIRSF004923">
    <property type="entry name" value="RseC"/>
    <property type="match status" value="1"/>
</dbReference>
<keyword evidence="3" id="KW-1185">Reference proteome</keyword>
<evidence type="ECO:0000313" key="3">
    <source>
        <dbReference type="Proteomes" id="UP000267400"/>
    </source>
</evidence>
<keyword evidence="1" id="KW-1133">Transmembrane helix</keyword>
<dbReference type="Proteomes" id="UP000267400">
    <property type="component" value="Unassembled WGS sequence"/>
</dbReference>
<dbReference type="InterPro" id="IPR026268">
    <property type="entry name" value="RseC"/>
</dbReference>
<feature type="transmembrane region" description="Helical" evidence="1">
    <location>
        <begin position="112"/>
        <end position="131"/>
    </location>
</feature>
<dbReference type="OrthoDB" id="6170226at2"/>
<reference evidence="2 3" key="1">
    <citation type="submission" date="2018-12" db="EMBL/GenBank/DDBJ databases">
        <authorList>
            <person name="Yu L."/>
        </authorList>
    </citation>
    <scope>NUCLEOTIDE SEQUENCE [LARGE SCALE GENOMIC DNA]</scope>
    <source>
        <strain evidence="2 3">11S</strain>
    </source>
</reference>
<dbReference type="InterPro" id="IPR007359">
    <property type="entry name" value="SigmaE_reg_RseC_MucC"/>
</dbReference>
<dbReference type="AlphaFoldDB" id="A0A3S0R3B8"/>
<organism evidence="2 3">
    <name type="scientific">Halomonas nitroreducens</name>
    <dbReference type="NCBI Taxonomy" id="447425"/>
    <lineage>
        <taxon>Bacteria</taxon>
        <taxon>Pseudomonadati</taxon>
        <taxon>Pseudomonadota</taxon>
        <taxon>Gammaproteobacteria</taxon>
        <taxon>Oceanospirillales</taxon>
        <taxon>Halomonadaceae</taxon>
        <taxon>Halomonas</taxon>
    </lineage>
</organism>
<keyword evidence="1" id="KW-0812">Transmembrane</keyword>
<keyword evidence="1" id="KW-0472">Membrane</keyword>
<comment type="caution">
    <text evidence="2">The sequence shown here is derived from an EMBL/GenBank/DDBJ whole genome shotgun (WGS) entry which is preliminary data.</text>
</comment>
<dbReference type="PANTHER" id="PTHR35867">
    <property type="entry name" value="PROTEIN RSEC"/>
    <property type="match status" value="1"/>
</dbReference>
<evidence type="ECO:0000313" key="2">
    <source>
        <dbReference type="EMBL" id="RTR05988.1"/>
    </source>
</evidence>
<sequence>MSAITAGTASLLVEQGRVVEPFAGGAWVEVGRQSACGACHARQGCGTRAMARWQASRPMRVAIDAAQPLAVGDIVSLGLPAEAVARASLWAYGLPLGLALGGALLADRLTLSEPLVALAFVGGLVAGGGLLRRHIKRHARRYRPQLLAVNWPPG</sequence>
<evidence type="ECO:0000256" key="1">
    <source>
        <dbReference type="SAM" id="Phobius"/>
    </source>
</evidence>
<protein>
    <submittedName>
        <fullName evidence="2">Transcriptional regulator</fullName>
    </submittedName>
</protein>
<proteinExistence type="predicted"/>